<name>A0A2H1EG91_9ARCH</name>
<organism evidence="1 2">
    <name type="scientific">Nitrosotalea sinensis</name>
    <dbReference type="NCBI Taxonomy" id="1499975"/>
    <lineage>
        <taxon>Archaea</taxon>
        <taxon>Nitrososphaerota</taxon>
        <taxon>Nitrososphaeria</taxon>
        <taxon>Nitrosotaleales</taxon>
        <taxon>Nitrosotaleaceae</taxon>
        <taxon>Nitrosotalea</taxon>
    </lineage>
</organism>
<evidence type="ECO:0000313" key="1">
    <source>
        <dbReference type="EMBL" id="SHO44826.1"/>
    </source>
</evidence>
<dbReference type="EMBL" id="FRFC01000003">
    <property type="protein sequence ID" value="SHO44826.1"/>
    <property type="molecule type" value="Genomic_DNA"/>
</dbReference>
<evidence type="ECO:0000313" key="2">
    <source>
        <dbReference type="Proteomes" id="UP000232412"/>
    </source>
</evidence>
<dbReference type="NCBIfam" id="NF038353">
    <property type="entry name" value="FxLYD_dom"/>
    <property type="match status" value="1"/>
</dbReference>
<reference evidence="2" key="1">
    <citation type="submission" date="2016-12" db="EMBL/GenBank/DDBJ databases">
        <authorList>
            <person name="Herbold C."/>
        </authorList>
    </citation>
    <scope>NUCLEOTIDE SEQUENCE [LARGE SCALE GENOMIC DNA]</scope>
</reference>
<gene>
    <name evidence="1" type="ORF">NSIN_20452</name>
</gene>
<evidence type="ECO:0008006" key="3">
    <source>
        <dbReference type="Google" id="ProtNLM"/>
    </source>
</evidence>
<dbReference type="AlphaFoldDB" id="A0A2H1EG91"/>
<keyword evidence="2" id="KW-1185">Reference proteome</keyword>
<sequence length="351" mass="37537">MINLLIQHSFMKMLLLSSFLAVILLTTNFAWADLPPSTSLGVTVLQTIYSHKVSDGTTQVFGEVQNNLSSPVNAVTIGVTFMDDNSNQIEYKTGTTLLQVIPAGGKSPFMISSTSPNPSITQVQVKIAGFQSSPDKQQVLQISPGTLQVSDKLSISGTLTNNGAQKSANTKLYLISYDAFQRVVAVGISDPITVGPGANSAFSMTSDSNTRAKSYVILAESDSYQSKLIPVTAAQVISPVIVGNTVITDSNGTSYSAIPLNASMKISSGIQYLLNSTQPFVFYVQIKQFDGRSEFIGKSTGVFLGSQNQTISVDWKPQNAGSYFIETYVWNPDAVPLSSSSSLSLNPIVVK</sequence>
<protein>
    <recommendedName>
        <fullName evidence="3">CARDB domain-containing protein</fullName>
    </recommendedName>
</protein>
<dbReference type="InterPro" id="IPR047676">
    <property type="entry name" value="FxLYD_dom"/>
</dbReference>
<proteinExistence type="predicted"/>
<dbReference type="Proteomes" id="UP000232412">
    <property type="component" value="Unassembled WGS sequence"/>
</dbReference>
<accession>A0A2H1EG91</accession>